<dbReference type="SMART" id="SM00112">
    <property type="entry name" value="CA"/>
    <property type="match status" value="6"/>
</dbReference>
<feature type="domain" description="Cadherin" evidence="10">
    <location>
        <begin position="576"/>
        <end position="688"/>
    </location>
</feature>
<feature type="domain" description="Cadherin" evidence="10">
    <location>
        <begin position="53"/>
        <end position="159"/>
    </location>
</feature>
<dbReference type="CDD" id="cd11304">
    <property type="entry name" value="Cadherin_repeat"/>
    <property type="match status" value="6"/>
</dbReference>
<dbReference type="PANTHER" id="PTHR24028:SF345">
    <property type="entry name" value="PROTOCADHERIN-16-LIKE"/>
    <property type="match status" value="1"/>
</dbReference>
<dbReference type="InterPro" id="IPR015919">
    <property type="entry name" value="Cadherin-like_sf"/>
</dbReference>
<dbReference type="Ensembl" id="ENSPKIT00000022338.1">
    <property type="protein sequence ID" value="ENSPKIP00000041304.1"/>
    <property type="gene ID" value="ENSPKIG00000017906.1"/>
</dbReference>
<dbReference type="FunFam" id="2.60.40.60:FF:000116">
    <property type="entry name" value="Dachsous cadherin-related 2"/>
    <property type="match status" value="1"/>
</dbReference>
<feature type="domain" description="Cadherin" evidence="10">
    <location>
        <begin position="270"/>
        <end position="371"/>
    </location>
</feature>
<keyword evidence="7" id="KW-0472">Membrane</keyword>
<evidence type="ECO:0000259" key="10">
    <source>
        <dbReference type="PROSITE" id="PS50268"/>
    </source>
</evidence>
<dbReference type="SUPFAM" id="SSF49313">
    <property type="entry name" value="Cadherin-like"/>
    <property type="match status" value="6"/>
</dbReference>
<evidence type="ECO:0000256" key="8">
    <source>
        <dbReference type="ARBA" id="ARBA00023180"/>
    </source>
</evidence>
<dbReference type="STRING" id="1676925.ENSPKIP00000041304"/>
<protein>
    <recommendedName>
        <fullName evidence="10">Cadherin domain-containing protein</fullName>
    </recommendedName>
</protein>
<evidence type="ECO:0000313" key="11">
    <source>
        <dbReference type="Ensembl" id="ENSPKIP00000041304.1"/>
    </source>
</evidence>
<keyword evidence="3" id="KW-0677">Repeat</keyword>
<dbReference type="InterPro" id="IPR002126">
    <property type="entry name" value="Cadherin-like_dom"/>
</dbReference>
<dbReference type="GO" id="GO:0007156">
    <property type="term" value="P:homophilic cell adhesion via plasma membrane adhesion molecules"/>
    <property type="evidence" value="ECO:0007669"/>
    <property type="project" value="InterPro"/>
</dbReference>
<dbReference type="Gene3D" id="2.60.40.60">
    <property type="entry name" value="Cadherins"/>
    <property type="match status" value="6"/>
</dbReference>
<evidence type="ECO:0000256" key="5">
    <source>
        <dbReference type="ARBA" id="ARBA00022889"/>
    </source>
</evidence>
<dbReference type="GO" id="GO:0005509">
    <property type="term" value="F:calcium ion binding"/>
    <property type="evidence" value="ECO:0007669"/>
    <property type="project" value="UniProtKB-UniRule"/>
</dbReference>
<keyword evidence="12" id="KW-1185">Reference proteome</keyword>
<reference evidence="11" key="2">
    <citation type="submission" date="2025-09" db="UniProtKB">
        <authorList>
            <consortium name="Ensembl"/>
        </authorList>
    </citation>
    <scope>IDENTIFICATION</scope>
</reference>
<dbReference type="InterPro" id="IPR050174">
    <property type="entry name" value="Protocadherin/Cadherin-CA"/>
</dbReference>
<proteinExistence type="predicted"/>
<dbReference type="Proteomes" id="UP000261540">
    <property type="component" value="Unplaced"/>
</dbReference>
<keyword evidence="4 9" id="KW-0106">Calcium</keyword>
<evidence type="ECO:0000256" key="6">
    <source>
        <dbReference type="ARBA" id="ARBA00022989"/>
    </source>
</evidence>
<evidence type="ECO:0000256" key="9">
    <source>
        <dbReference type="PROSITE-ProRule" id="PRU00043"/>
    </source>
</evidence>
<dbReference type="FunFam" id="2.60.40.60:FF:000020">
    <property type="entry name" value="Dachsous cadherin-related 1b"/>
    <property type="match status" value="3"/>
</dbReference>
<dbReference type="GO" id="GO:0005886">
    <property type="term" value="C:plasma membrane"/>
    <property type="evidence" value="ECO:0007669"/>
    <property type="project" value="InterPro"/>
</dbReference>
<keyword evidence="8" id="KW-0325">Glycoprotein</keyword>
<accession>A0A3B3TEX3</accession>
<keyword evidence="2" id="KW-0812">Transmembrane</keyword>
<feature type="domain" description="Cadherin" evidence="10">
    <location>
        <begin position="171"/>
        <end position="269"/>
    </location>
</feature>
<dbReference type="GO" id="GO:0009653">
    <property type="term" value="P:anatomical structure morphogenesis"/>
    <property type="evidence" value="ECO:0007669"/>
    <property type="project" value="UniProtKB-ARBA"/>
</dbReference>
<evidence type="ECO:0000256" key="2">
    <source>
        <dbReference type="ARBA" id="ARBA00022692"/>
    </source>
</evidence>
<dbReference type="InterPro" id="IPR020894">
    <property type="entry name" value="Cadherin_CS"/>
</dbReference>
<dbReference type="GO" id="GO:0007163">
    <property type="term" value="P:establishment or maintenance of cell polarity"/>
    <property type="evidence" value="ECO:0007669"/>
    <property type="project" value="UniProtKB-ARBA"/>
</dbReference>
<dbReference type="PANTHER" id="PTHR24028">
    <property type="entry name" value="CADHERIN-87A"/>
    <property type="match status" value="1"/>
</dbReference>
<dbReference type="FunFam" id="2.60.40.60:FF:000092">
    <property type="entry name" value="Protocadherin 8"/>
    <property type="match status" value="1"/>
</dbReference>
<sequence>MRSCISSCSVCCVSTNLGLSFNACDLHLKHARLTLLQVEIHVLDENDNAPVFSQSKYHALLWENAALLTSVCQVYATDSDLGSNGQVVYEINRRQSDPSELFVIDSATGLIRVNNPLDYESQPYHELIVRARDNGIQPEYSSTLVAVTVLNINDNRPTINIMFLSESGAEEVSEGASMGHYVARISVYDPDLGEVNSVRASLEGGDGKFTLKQSDEFVFSLCVNGELDREKSDLYELTIVASDFGAPTLFSERTFLLKVSDENDSPPVFEKHLYIVNISEDAFPGSRLLHVRAGDLDEGVNSVVRYSMIKPDQGFPFHIDSESGLITTETPLDHEYHFTVLATKWNECAPQQASATVIITVLDENDNAPVFTHNAYFYTLQERPSPQGLMGAVRATDKDSGKNSQLSYFLLSDAKHFQINPNTGLLHLARSLDYELANVHAIVMKGAIPRSSHAKLQVLVLDENDNSPVFSQETYHVSVSEGAPVGSEILQVIATDNDQGSNGEVMFSLLEDTLAVFSIDESMGILRTAQLLNREAQGQYTFHVTATDGCSQGPRSSIATVTVDIEDVNDNAPAFAENPIVCLVSKDTAVNQTVVTMRAGDSDLGNNGTVIFDLSESDKFFSIDRNTGEIQLKASLSPGIFVTRLLHVIASDRGTPSLSSSSLVRIHLEEEPKLRFTEDSYMTAIPENSKTAGKSAKCGGIWPSRTRTEPYCGVRASSPYPSSVKPMPFSRFLFLFFKYP</sequence>
<comment type="subcellular location">
    <subcellularLocation>
        <location evidence="1">Membrane</location>
        <topology evidence="1">Single-pass membrane protein</topology>
    </subcellularLocation>
</comment>
<organism evidence="11 12">
    <name type="scientific">Paramormyrops kingsleyae</name>
    <dbReference type="NCBI Taxonomy" id="1676925"/>
    <lineage>
        <taxon>Eukaryota</taxon>
        <taxon>Metazoa</taxon>
        <taxon>Chordata</taxon>
        <taxon>Craniata</taxon>
        <taxon>Vertebrata</taxon>
        <taxon>Euteleostomi</taxon>
        <taxon>Actinopterygii</taxon>
        <taxon>Neopterygii</taxon>
        <taxon>Teleostei</taxon>
        <taxon>Osteoglossocephala</taxon>
        <taxon>Osteoglossomorpha</taxon>
        <taxon>Osteoglossiformes</taxon>
        <taxon>Mormyridae</taxon>
        <taxon>Paramormyrops</taxon>
    </lineage>
</organism>
<dbReference type="GeneTree" id="ENSGT00940000163671"/>
<name>A0A3B3TEX3_9TELE</name>
<evidence type="ECO:0000313" key="12">
    <source>
        <dbReference type="Proteomes" id="UP000261540"/>
    </source>
</evidence>
<feature type="domain" description="Cadherin" evidence="10">
    <location>
        <begin position="372"/>
        <end position="470"/>
    </location>
</feature>
<reference evidence="11" key="1">
    <citation type="submission" date="2025-08" db="UniProtKB">
        <authorList>
            <consortium name="Ensembl"/>
        </authorList>
    </citation>
    <scope>IDENTIFICATION</scope>
</reference>
<dbReference type="FunFam" id="2.60.40.60:FF:000102">
    <property type="entry name" value="Dachsous cadherin-related 1b"/>
    <property type="match status" value="1"/>
</dbReference>
<feature type="domain" description="Cadherin" evidence="10">
    <location>
        <begin position="471"/>
        <end position="575"/>
    </location>
</feature>
<evidence type="ECO:0000256" key="7">
    <source>
        <dbReference type="ARBA" id="ARBA00023136"/>
    </source>
</evidence>
<dbReference type="AlphaFoldDB" id="A0A3B3TEX3"/>
<dbReference type="PRINTS" id="PR00205">
    <property type="entry name" value="CADHERIN"/>
</dbReference>
<evidence type="ECO:0000256" key="3">
    <source>
        <dbReference type="ARBA" id="ARBA00022737"/>
    </source>
</evidence>
<keyword evidence="6" id="KW-1133">Transmembrane helix</keyword>
<evidence type="ECO:0000256" key="4">
    <source>
        <dbReference type="ARBA" id="ARBA00022837"/>
    </source>
</evidence>
<evidence type="ECO:0000256" key="1">
    <source>
        <dbReference type="ARBA" id="ARBA00004167"/>
    </source>
</evidence>
<keyword evidence="5" id="KW-0130">Cell adhesion</keyword>
<dbReference type="Pfam" id="PF00028">
    <property type="entry name" value="Cadherin"/>
    <property type="match status" value="6"/>
</dbReference>
<dbReference type="PROSITE" id="PS50268">
    <property type="entry name" value="CADHERIN_2"/>
    <property type="match status" value="6"/>
</dbReference>
<dbReference type="PROSITE" id="PS00232">
    <property type="entry name" value="CADHERIN_1"/>
    <property type="match status" value="4"/>
</dbReference>